<dbReference type="SUPFAM" id="SSF53383">
    <property type="entry name" value="PLP-dependent transferases"/>
    <property type="match status" value="1"/>
</dbReference>
<dbReference type="FunFam" id="3.40.640.10:FF:000017">
    <property type="entry name" value="Glutamate decarboxylase"/>
    <property type="match status" value="1"/>
</dbReference>
<proteinExistence type="inferred from homology"/>
<evidence type="ECO:0000313" key="10">
    <source>
        <dbReference type="EMBL" id="EES52102.1"/>
    </source>
</evidence>
<dbReference type="Gene3D" id="4.10.280.50">
    <property type="match status" value="1"/>
</dbReference>
<comment type="similarity">
    <text evidence="2 8">Belongs to the group II decarboxylase family.</text>
</comment>
<dbReference type="GO" id="GO:0005829">
    <property type="term" value="C:cytosol"/>
    <property type="evidence" value="ECO:0007669"/>
    <property type="project" value="TreeGrafter"/>
</dbReference>
<keyword evidence="5 8" id="KW-0456">Lyase</keyword>
<dbReference type="PANTHER" id="PTHR43321:SF3">
    <property type="entry name" value="GLUTAMATE DECARBOXYLASE"/>
    <property type="match status" value="1"/>
</dbReference>
<sequence>MLSKKRSLDTLTPEERLLSVTYGGRSFAREIPRYEMPGEGIPAEAVYRLIIDELNLDGNPSLNLATFVTTWMEPEAERLVNCTLNKNLVDQEEYPQTGVIQERVVNMLSRLFHAPKGEGGIGTATVGSSEAIMLALLAHKTRWKKERLARGLSADRPNIVASSGVHVVWEKFARYFEVELRLLPMAGDRYTLDPEAVERAVDERTICVGAILGTTYTGHLDPVEEIDRILAKVRDTKGWEIPIHVDGASGGFVLPFLEPDLRWDFRLPRVRSINVSGHKFGLVYPGIGWLLFREAADLPEELVFRVNYLGGEESTYTLNFSRGSSMMLAQYYMLLRLGVDGYRRIHSTSKANARFLAKRLAEDGRFRVIGPADHLPIVTFEVAKEAGFSAAALSEKIRERGWIVPAYPLPADLTDRMILRVVVKENFSRDMADLLLSDISRAADSLARGSSFAHKLRHRHGVC</sequence>
<dbReference type="Proteomes" id="UP000009374">
    <property type="component" value="Unassembled WGS sequence"/>
</dbReference>
<dbReference type="AlphaFoldDB" id="C6HZ91"/>
<dbReference type="InterPro" id="IPR002129">
    <property type="entry name" value="PyrdxlP-dep_de-COase"/>
</dbReference>
<evidence type="ECO:0000256" key="8">
    <source>
        <dbReference type="RuleBase" id="RU000382"/>
    </source>
</evidence>
<dbReference type="PANTHER" id="PTHR43321">
    <property type="entry name" value="GLUTAMATE DECARBOXYLASE"/>
    <property type="match status" value="1"/>
</dbReference>
<evidence type="ECO:0000256" key="5">
    <source>
        <dbReference type="ARBA" id="ARBA00023239"/>
    </source>
</evidence>
<dbReference type="Gene3D" id="3.90.1150.160">
    <property type="match status" value="1"/>
</dbReference>
<comment type="catalytic activity">
    <reaction evidence="6 9">
        <text>L-glutamate + H(+) = 4-aminobutanoate + CO2</text>
        <dbReference type="Rhea" id="RHEA:17785"/>
        <dbReference type="ChEBI" id="CHEBI:15378"/>
        <dbReference type="ChEBI" id="CHEBI:16526"/>
        <dbReference type="ChEBI" id="CHEBI:29985"/>
        <dbReference type="ChEBI" id="CHEBI:59888"/>
        <dbReference type="EC" id="4.1.1.15"/>
    </reaction>
</comment>
<dbReference type="EC" id="4.1.1.15" evidence="3 9"/>
<evidence type="ECO:0000256" key="1">
    <source>
        <dbReference type="ARBA" id="ARBA00001933"/>
    </source>
</evidence>
<dbReference type="FunFam" id="4.10.280.50:FF:000001">
    <property type="entry name" value="Glutamate decarboxylase"/>
    <property type="match status" value="1"/>
</dbReference>
<evidence type="ECO:0000256" key="3">
    <source>
        <dbReference type="ARBA" id="ARBA00012421"/>
    </source>
</evidence>
<evidence type="ECO:0000256" key="9">
    <source>
        <dbReference type="RuleBase" id="RU361171"/>
    </source>
</evidence>
<dbReference type="NCBIfam" id="TIGR01788">
    <property type="entry name" value="Glu-decarb-GAD"/>
    <property type="match status" value="1"/>
</dbReference>
<evidence type="ECO:0000256" key="6">
    <source>
        <dbReference type="ARBA" id="ARBA00048868"/>
    </source>
</evidence>
<dbReference type="GO" id="GO:0006538">
    <property type="term" value="P:L-glutamate catabolic process"/>
    <property type="evidence" value="ECO:0007669"/>
    <property type="project" value="TreeGrafter"/>
</dbReference>
<keyword evidence="9" id="KW-0210">Decarboxylase</keyword>
<feature type="modified residue" description="N6-(pyridoxal phosphate)lysine" evidence="7">
    <location>
        <position position="279"/>
    </location>
</feature>
<gene>
    <name evidence="10" type="ORF">UBAL3_94530067</name>
</gene>
<accession>C6HZ91</accession>
<evidence type="ECO:0000256" key="2">
    <source>
        <dbReference type="ARBA" id="ARBA00009533"/>
    </source>
</evidence>
<dbReference type="CDD" id="cd06450">
    <property type="entry name" value="DOPA_deC_like"/>
    <property type="match status" value="1"/>
</dbReference>
<dbReference type="InterPro" id="IPR015424">
    <property type="entry name" value="PyrdxlP-dep_Trfase"/>
</dbReference>
<dbReference type="Pfam" id="PF00282">
    <property type="entry name" value="Pyridoxal_deC"/>
    <property type="match status" value="1"/>
</dbReference>
<dbReference type="InterPro" id="IPR010107">
    <property type="entry name" value="Glutamate_decarboxylase"/>
</dbReference>
<dbReference type="GO" id="GO:0030170">
    <property type="term" value="F:pyridoxal phosphate binding"/>
    <property type="evidence" value="ECO:0007669"/>
    <property type="project" value="InterPro"/>
</dbReference>
<evidence type="ECO:0000256" key="4">
    <source>
        <dbReference type="ARBA" id="ARBA00022898"/>
    </source>
</evidence>
<evidence type="ECO:0000313" key="11">
    <source>
        <dbReference type="Proteomes" id="UP000009374"/>
    </source>
</evidence>
<dbReference type="EMBL" id="GG693880">
    <property type="protein sequence ID" value="EES52102.1"/>
    <property type="molecule type" value="Genomic_DNA"/>
</dbReference>
<reference evidence="10 11" key="1">
    <citation type="journal article" date="2009" name="Appl. Environ. Microbiol.">
        <title>Community genomic and proteomic analyses of chemoautotrophic iron-oxidizing "Leptospirillum rubarum" (Group II) and "Leptospirillum ferrodiazotrophum" (Group III) bacteria in acid mine drainage biofilms.</title>
        <authorList>
            <person name="Goltsman D.S."/>
            <person name="Denef V.J."/>
            <person name="Singer S.W."/>
            <person name="VerBerkmoes N.C."/>
            <person name="Lefsrud M."/>
            <person name="Mueller R.S."/>
            <person name="Dick G.J."/>
            <person name="Sun C.L."/>
            <person name="Wheeler K.E."/>
            <person name="Zemla A."/>
            <person name="Baker B.J."/>
            <person name="Hauser L."/>
            <person name="Land M."/>
            <person name="Shah M.B."/>
            <person name="Thelen M.P."/>
            <person name="Hettich R.L."/>
            <person name="Banfield J.F."/>
        </authorList>
    </citation>
    <scope>NUCLEOTIDE SEQUENCE [LARGE SCALE GENOMIC DNA]</scope>
</reference>
<comment type="cofactor">
    <cofactor evidence="1 7 8">
        <name>pyridoxal 5'-phosphate</name>
        <dbReference type="ChEBI" id="CHEBI:597326"/>
    </cofactor>
</comment>
<organism evidence="10 11">
    <name type="scientific">Leptospirillum ferrodiazotrophum</name>
    <dbReference type="NCBI Taxonomy" id="412449"/>
    <lineage>
        <taxon>Bacteria</taxon>
        <taxon>Pseudomonadati</taxon>
        <taxon>Nitrospirota</taxon>
        <taxon>Nitrospiria</taxon>
        <taxon>Nitrospirales</taxon>
        <taxon>Nitrospiraceae</taxon>
        <taxon>Leptospirillum</taxon>
    </lineage>
</organism>
<keyword evidence="11" id="KW-1185">Reference proteome</keyword>
<keyword evidence="4 7" id="KW-0663">Pyridoxal phosphate</keyword>
<protein>
    <recommendedName>
        <fullName evidence="3 9">Glutamate decarboxylase</fullName>
        <ecNumber evidence="3 9">4.1.1.15</ecNumber>
    </recommendedName>
</protein>
<name>C6HZ91_9BACT</name>
<evidence type="ECO:0000256" key="7">
    <source>
        <dbReference type="PIRSR" id="PIRSR602129-50"/>
    </source>
</evidence>
<dbReference type="Gene3D" id="3.40.640.10">
    <property type="entry name" value="Type I PLP-dependent aspartate aminotransferase-like (Major domain)"/>
    <property type="match status" value="1"/>
</dbReference>
<dbReference type="GO" id="GO:0004351">
    <property type="term" value="F:glutamate decarboxylase activity"/>
    <property type="evidence" value="ECO:0007669"/>
    <property type="project" value="UniProtKB-EC"/>
</dbReference>
<dbReference type="InterPro" id="IPR015421">
    <property type="entry name" value="PyrdxlP-dep_Trfase_major"/>
</dbReference>